<keyword evidence="1" id="KW-0448">Lipopolysaccharide biosynthesis</keyword>
<gene>
    <name evidence="2" type="ORF">PUT78_02710</name>
</gene>
<dbReference type="Gene3D" id="3.40.50.2000">
    <property type="entry name" value="Glycogen Phosphorylase B"/>
    <property type="match status" value="1"/>
</dbReference>
<accession>A0ABT5T4L7</accession>
<organism evidence="2 3">
    <name type="scientific">Roseinatronobacter alkalisoli</name>
    <dbReference type="NCBI Taxonomy" id="3028235"/>
    <lineage>
        <taxon>Bacteria</taxon>
        <taxon>Pseudomonadati</taxon>
        <taxon>Pseudomonadota</taxon>
        <taxon>Alphaproteobacteria</taxon>
        <taxon>Rhodobacterales</taxon>
        <taxon>Paracoccaceae</taxon>
        <taxon>Roseinatronobacter</taxon>
    </lineage>
</organism>
<dbReference type="InterPro" id="IPR039901">
    <property type="entry name" value="Kdotransferase"/>
</dbReference>
<keyword evidence="1" id="KW-1003">Cell membrane</keyword>
<evidence type="ECO:0000313" key="2">
    <source>
        <dbReference type="EMBL" id="MDD7969999.1"/>
    </source>
</evidence>
<reference evidence="2" key="1">
    <citation type="submission" date="2023-02" db="EMBL/GenBank/DDBJ databases">
        <title>Description of Roseinatronobacter alkalisoli sp. nov., an alkaliphilic bacerium isolated from soda soil.</title>
        <authorList>
            <person name="Wei W."/>
        </authorList>
    </citation>
    <scope>NUCLEOTIDE SEQUENCE</scope>
    <source>
        <strain evidence="2">HJB301</strain>
    </source>
</reference>
<dbReference type="RefSeq" id="WP_274350557.1">
    <property type="nucleotide sequence ID" value="NZ_JAQZSM010000002.1"/>
</dbReference>
<dbReference type="PANTHER" id="PTHR42755">
    <property type="entry name" value="3-DEOXY-MANNO-OCTULOSONATE CYTIDYLYLTRANSFERASE"/>
    <property type="match status" value="1"/>
</dbReference>
<dbReference type="PANTHER" id="PTHR42755:SF1">
    <property type="entry name" value="3-DEOXY-D-MANNO-OCTULOSONIC ACID TRANSFERASE, MITOCHONDRIAL-RELATED"/>
    <property type="match status" value="1"/>
</dbReference>
<evidence type="ECO:0000313" key="3">
    <source>
        <dbReference type="Proteomes" id="UP001431784"/>
    </source>
</evidence>
<dbReference type="Proteomes" id="UP001431784">
    <property type="component" value="Unassembled WGS sequence"/>
</dbReference>
<keyword evidence="3" id="KW-1185">Reference proteome</keyword>
<evidence type="ECO:0000256" key="1">
    <source>
        <dbReference type="RuleBase" id="RU365103"/>
    </source>
</evidence>
<protein>
    <recommendedName>
        <fullName evidence="1">3-deoxy-D-manno-octulosonic acid transferase</fullName>
        <shortName evidence="1">Kdo transferase</shortName>
        <ecNumber evidence="1">2.4.99.12</ecNumber>
    </recommendedName>
    <alternativeName>
        <fullName evidence="1">Lipid IV(A) 3-deoxy-D-manno-octulosonic acid transferase</fullName>
    </alternativeName>
</protein>
<comment type="pathway">
    <text evidence="1">Bacterial outer membrane biogenesis; LPS core biosynthesis.</text>
</comment>
<sequence>MQHSAAERLYLMWHHRAGKSVGSASVPHLEGPVLWLHADNRRALRQLDTLSQVLMQQHAQRGKHVSVLLSYAVGLKPPVDIPARATLPVVADDAGRMSEIMARLSPVAVLLATRRLPVALISIAGAAGAKVMIAGMDSPRFVGFWGHVPGLASNLMRHVHRVFLAGPAQRTAWANAGVPTDRMVLSGPLNDAPVALGCNETEREALAQNFRQRTVWLAVGVPEIEEAVIVAAHRAALRDSHRVALILHPADPMRGAALKDELTPKFNTALRSVDDPVTPETQVYIVDTEGERGLWYRLSVACYIGGSLDKSGATITPMEAAGLGCAIVHGRETGRFADAFQRLSSAGATSRIQRPEALGQAICAALRPDQAAEMAHQGWQVISEGAETADMIVASLLETIDTTGSS</sequence>
<comment type="catalytic activity">
    <reaction evidence="1">
        <text>lipid IVA (E. coli) + CMP-3-deoxy-beta-D-manno-octulosonate = alpha-Kdo-(2-&gt;6)-lipid IVA (E. coli) + CMP + H(+)</text>
        <dbReference type="Rhea" id="RHEA:28066"/>
        <dbReference type="ChEBI" id="CHEBI:15378"/>
        <dbReference type="ChEBI" id="CHEBI:58603"/>
        <dbReference type="ChEBI" id="CHEBI:60364"/>
        <dbReference type="ChEBI" id="CHEBI:60377"/>
        <dbReference type="ChEBI" id="CHEBI:85987"/>
        <dbReference type="EC" id="2.4.99.12"/>
    </reaction>
</comment>
<keyword evidence="1" id="KW-0808">Transferase</keyword>
<comment type="caution">
    <text evidence="2">The sequence shown here is derived from an EMBL/GenBank/DDBJ whole genome shotgun (WGS) entry which is preliminary data.</text>
</comment>
<comment type="subcellular location">
    <subcellularLocation>
        <location evidence="1">Cell membrane</location>
    </subcellularLocation>
</comment>
<proteinExistence type="inferred from homology"/>
<keyword evidence="1" id="KW-0472">Membrane</keyword>
<name>A0ABT5T4L7_9RHOB</name>
<comment type="function">
    <text evidence="1">Involved in lipopolysaccharide (LPS) biosynthesis. Catalyzes the transfer of 3-deoxy-D-manno-octulosonate (Kdo) residue(s) from CMP-Kdo to lipid IV(A), the tetraacyldisaccharide-1,4'-bisphosphate precursor of lipid A.</text>
</comment>
<dbReference type="EC" id="2.4.99.12" evidence="1"/>
<dbReference type="EMBL" id="JAQZSM010000002">
    <property type="protein sequence ID" value="MDD7969999.1"/>
    <property type="molecule type" value="Genomic_DNA"/>
</dbReference>
<comment type="similarity">
    <text evidence="1">Belongs to the glycosyltransferase group 1 family.</text>
</comment>